<dbReference type="Proteomes" id="UP000037460">
    <property type="component" value="Unassembled WGS sequence"/>
</dbReference>
<accession>A0A0M0JBB2</accession>
<dbReference type="InterPro" id="IPR036770">
    <property type="entry name" value="Ankyrin_rpt-contain_sf"/>
</dbReference>
<organism evidence="3 4">
    <name type="scientific">Chrysochromulina tobinii</name>
    <dbReference type="NCBI Taxonomy" id="1460289"/>
    <lineage>
        <taxon>Eukaryota</taxon>
        <taxon>Haptista</taxon>
        <taxon>Haptophyta</taxon>
        <taxon>Prymnesiophyceae</taxon>
        <taxon>Prymnesiales</taxon>
        <taxon>Chrysochromulinaceae</taxon>
        <taxon>Chrysochromulina</taxon>
    </lineage>
</organism>
<comment type="caution">
    <text evidence="3">The sequence shown here is derived from an EMBL/GenBank/DDBJ whole genome shotgun (WGS) entry which is preliminary data.</text>
</comment>
<dbReference type="OrthoDB" id="10064100at2759"/>
<dbReference type="EMBL" id="JWZX01003171">
    <property type="protein sequence ID" value="KOO23647.1"/>
    <property type="molecule type" value="Genomic_DNA"/>
</dbReference>
<dbReference type="InterPro" id="IPR013083">
    <property type="entry name" value="Znf_RING/FYVE/PHD"/>
</dbReference>
<gene>
    <name evidence="3" type="ORF">Ctob_002717</name>
</gene>
<dbReference type="SUPFAM" id="SSF57850">
    <property type="entry name" value="RING/U-box"/>
    <property type="match status" value="1"/>
</dbReference>
<sequence length="289" mass="30931">MAKAAKAKTKQFAATTRMITPHGGRIVKPAHQLLLQQQVKKKPAGGAAKGRAGAGRRLWRALRRAVLSVAHEGAPRRRPPRHHGPGRRALPQPEGGTSWGGGSSRSRAAEAEDEKAQELRRHKSAIEEAFAELVCPITFSLPFDPVIAKDGKVYERSAIEEWLKQQGKSPLTNLPMGKKLLPAMHVKNMIRVMVASGTLTGDKADEWELRRKEEEQAAPEKVAAEKVAAEKAAAEKAAAKKAAALRKAARRGDAGAVVSAQSNTGVTALMLAANNGHKQVALILSGASY</sequence>
<dbReference type="InterPro" id="IPR052085">
    <property type="entry name" value="WD-SAM-U-box"/>
</dbReference>
<dbReference type="AlphaFoldDB" id="A0A0M0JBB2"/>
<dbReference type="SUPFAM" id="SSF48403">
    <property type="entry name" value="Ankyrin repeat"/>
    <property type="match status" value="1"/>
</dbReference>
<reference evidence="4" key="1">
    <citation type="journal article" date="2015" name="PLoS Genet.">
        <title>Genome Sequence and Transcriptome Analyses of Chrysochromulina tobin: Metabolic Tools for Enhanced Algal Fitness in the Prominent Order Prymnesiales (Haptophyceae).</title>
        <authorList>
            <person name="Hovde B.T."/>
            <person name="Deodato C.R."/>
            <person name="Hunsperger H.M."/>
            <person name="Ryken S.A."/>
            <person name="Yost W."/>
            <person name="Jha R.K."/>
            <person name="Patterson J."/>
            <person name="Monnat R.J. Jr."/>
            <person name="Barlow S.B."/>
            <person name="Starkenburg S.R."/>
            <person name="Cattolico R.A."/>
        </authorList>
    </citation>
    <scope>NUCLEOTIDE SEQUENCE</scope>
    <source>
        <strain evidence="4">CCMP291</strain>
    </source>
</reference>
<dbReference type="GO" id="GO:0016567">
    <property type="term" value="P:protein ubiquitination"/>
    <property type="evidence" value="ECO:0007669"/>
    <property type="project" value="InterPro"/>
</dbReference>
<dbReference type="PANTHER" id="PTHR46573:SF1">
    <property type="entry name" value="WD REPEAT, SAM AND U-BOX DOMAIN-CONTAINING PROTEIN 1"/>
    <property type="match status" value="1"/>
</dbReference>
<dbReference type="Gene3D" id="1.25.40.20">
    <property type="entry name" value="Ankyrin repeat-containing domain"/>
    <property type="match status" value="1"/>
</dbReference>
<feature type="compositionally biased region" description="Basic and acidic residues" evidence="1">
    <location>
        <begin position="107"/>
        <end position="119"/>
    </location>
</feature>
<proteinExistence type="predicted"/>
<dbReference type="SMART" id="SM00504">
    <property type="entry name" value="Ubox"/>
    <property type="match status" value="1"/>
</dbReference>
<dbReference type="CDD" id="cd16655">
    <property type="entry name" value="RING-Ubox_WDSUB1-like"/>
    <property type="match status" value="1"/>
</dbReference>
<dbReference type="GO" id="GO:0004842">
    <property type="term" value="F:ubiquitin-protein transferase activity"/>
    <property type="evidence" value="ECO:0007669"/>
    <property type="project" value="InterPro"/>
</dbReference>
<evidence type="ECO:0000313" key="3">
    <source>
        <dbReference type="EMBL" id="KOO23647.1"/>
    </source>
</evidence>
<dbReference type="InterPro" id="IPR003613">
    <property type="entry name" value="Ubox_domain"/>
</dbReference>
<feature type="region of interest" description="Disordered" evidence="1">
    <location>
        <begin position="70"/>
        <end position="120"/>
    </location>
</feature>
<evidence type="ECO:0000256" key="1">
    <source>
        <dbReference type="SAM" id="MobiDB-lite"/>
    </source>
</evidence>
<feature type="compositionally biased region" description="Basic residues" evidence="1">
    <location>
        <begin position="76"/>
        <end position="86"/>
    </location>
</feature>
<dbReference type="Gene3D" id="3.30.40.10">
    <property type="entry name" value="Zinc/RING finger domain, C3HC4 (zinc finger)"/>
    <property type="match status" value="1"/>
</dbReference>
<feature type="domain" description="U-box" evidence="2">
    <location>
        <begin position="128"/>
        <end position="204"/>
    </location>
</feature>
<name>A0A0M0JBB2_9EUKA</name>
<dbReference type="PROSITE" id="PS51698">
    <property type="entry name" value="U_BOX"/>
    <property type="match status" value="1"/>
</dbReference>
<evidence type="ECO:0000313" key="4">
    <source>
        <dbReference type="Proteomes" id="UP000037460"/>
    </source>
</evidence>
<dbReference type="PANTHER" id="PTHR46573">
    <property type="entry name" value="WD REPEAT, SAM AND U-BOX DOMAIN-CONTAINING PROTEIN 1"/>
    <property type="match status" value="1"/>
</dbReference>
<keyword evidence="4" id="KW-1185">Reference proteome</keyword>
<protein>
    <submittedName>
        <fullName evidence="3">Ubox domain containing protein</fullName>
    </submittedName>
</protein>
<dbReference type="Pfam" id="PF04564">
    <property type="entry name" value="U-box"/>
    <property type="match status" value="1"/>
</dbReference>
<evidence type="ECO:0000259" key="2">
    <source>
        <dbReference type="PROSITE" id="PS51698"/>
    </source>
</evidence>